<keyword evidence="5" id="KW-0472">Membrane</keyword>
<name>A0A833CAR8_9FIRM</name>
<dbReference type="InterPro" id="IPR023353">
    <property type="entry name" value="LemA-like_dom_sf"/>
</dbReference>
<sequence>MMSFLFWVLVIFLVYYFITRYNRLQGLNQEIKEARSNIKVVVERKVAIVNQFADLVNSYGSYEKVIQLKVSDNYTEMAKATSEAVTSIKALANTYPELKSSTHYSQFLENISKNEQILTEKREIYNYVVKGYNSQIAQIPMVFVASALGFKEAPYFDPNNEIGIDSFSGANTEAIKELAIKGTEVLKDKTEQIKDKINQ</sequence>
<dbReference type="InterPro" id="IPR007156">
    <property type="entry name" value="MamQ_LemA"/>
</dbReference>
<comment type="caution">
    <text evidence="6">The sequence shown here is derived from an EMBL/GenBank/DDBJ whole genome shotgun (WGS) entry which is preliminary data.</text>
</comment>
<evidence type="ECO:0000256" key="5">
    <source>
        <dbReference type="ARBA" id="ARBA00023136"/>
    </source>
</evidence>
<evidence type="ECO:0000256" key="2">
    <source>
        <dbReference type="ARBA" id="ARBA00008854"/>
    </source>
</evidence>
<comment type="subcellular location">
    <subcellularLocation>
        <location evidence="1">Membrane</location>
        <topology evidence="1">Single-pass membrane protein</topology>
    </subcellularLocation>
</comment>
<proteinExistence type="inferred from homology"/>
<reference evidence="6 7" key="1">
    <citation type="submission" date="2019-09" db="EMBL/GenBank/DDBJ databases">
        <title>Draft genome sequence of 3 type strains from the CCUG.</title>
        <authorList>
            <person name="Pineiro-Iglesias B."/>
            <person name="Tunovic T."/>
            <person name="Unosson C."/>
            <person name="Inganas E."/>
            <person name="Ohlen M."/>
            <person name="Cardew S."/>
            <person name="Jensie-Markopoulos S."/>
            <person name="Salva-Serra F."/>
            <person name="Jaen-Luchoro D."/>
            <person name="Karlsson R."/>
            <person name="Svensson-Stadler L."/>
            <person name="Chun J."/>
            <person name="Moore E."/>
        </authorList>
    </citation>
    <scope>NUCLEOTIDE SEQUENCE [LARGE SCALE GENOMIC DNA]</scope>
    <source>
        <strain evidence="6 7">CCUG 65427</strain>
    </source>
</reference>
<dbReference type="SUPFAM" id="SSF140478">
    <property type="entry name" value="LemA-like"/>
    <property type="match status" value="1"/>
</dbReference>
<dbReference type="GO" id="GO:0016020">
    <property type="term" value="C:membrane"/>
    <property type="evidence" value="ECO:0007669"/>
    <property type="project" value="UniProtKB-SubCell"/>
</dbReference>
<dbReference type="GeneID" id="83055637"/>
<dbReference type="Gene3D" id="1.20.1440.20">
    <property type="entry name" value="LemA-like domain"/>
    <property type="match status" value="1"/>
</dbReference>
<evidence type="ECO:0000256" key="3">
    <source>
        <dbReference type="ARBA" id="ARBA00022692"/>
    </source>
</evidence>
<keyword evidence="3" id="KW-0812">Transmembrane</keyword>
<evidence type="ECO:0000313" key="7">
    <source>
        <dbReference type="Proteomes" id="UP000434554"/>
    </source>
</evidence>
<protein>
    <submittedName>
        <fullName evidence="6">LemA family protein</fullName>
    </submittedName>
</protein>
<evidence type="ECO:0000256" key="4">
    <source>
        <dbReference type="ARBA" id="ARBA00022989"/>
    </source>
</evidence>
<dbReference type="Pfam" id="PF04011">
    <property type="entry name" value="LemA"/>
    <property type="match status" value="1"/>
</dbReference>
<dbReference type="PANTHER" id="PTHR34478">
    <property type="entry name" value="PROTEIN LEMA"/>
    <property type="match status" value="1"/>
</dbReference>
<dbReference type="Proteomes" id="UP000434554">
    <property type="component" value="Unassembled WGS sequence"/>
</dbReference>
<comment type="similarity">
    <text evidence="2">Belongs to the LemA family.</text>
</comment>
<accession>A0A833CAR8</accession>
<evidence type="ECO:0000313" key="6">
    <source>
        <dbReference type="EMBL" id="KAB1477164.1"/>
    </source>
</evidence>
<evidence type="ECO:0000256" key="1">
    <source>
        <dbReference type="ARBA" id="ARBA00004167"/>
    </source>
</evidence>
<dbReference type="PANTHER" id="PTHR34478:SF1">
    <property type="entry name" value="PROTEIN LEMA"/>
    <property type="match status" value="1"/>
</dbReference>
<dbReference type="RefSeq" id="WP_127008387.1">
    <property type="nucleotide sequence ID" value="NZ_CAUENZ010000010.1"/>
</dbReference>
<gene>
    <name evidence="6" type="ORF">F8R14_09200</name>
</gene>
<keyword evidence="4" id="KW-1133">Transmembrane helix</keyword>
<organism evidence="6 7">
    <name type="scientific">Veillonella seminalis</name>
    <dbReference type="NCBI Taxonomy" id="1502943"/>
    <lineage>
        <taxon>Bacteria</taxon>
        <taxon>Bacillati</taxon>
        <taxon>Bacillota</taxon>
        <taxon>Negativicutes</taxon>
        <taxon>Veillonellales</taxon>
        <taxon>Veillonellaceae</taxon>
        <taxon>Veillonella</taxon>
    </lineage>
</organism>
<dbReference type="EMBL" id="WBKH01000010">
    <property type="protein sequence ID" value="KAB1477164.1"/>
    <property type="molecule type" value="Genomic_DNA"/>
</dbReference>
<dbReference type="AlphaFoldDB" id="A0A833CAR8"/>